<evidence type="ECO:0000256" key="1">
    <source>
        <dbReference type="SAM" id="MobiDB-lite"/>
    </source>
</evidence>
<evidence type="ECO:0000313" key="2">
    <source>
        <dbReference type="EMBL" id="KAL3311563.1"/>
    </source>
</evidence>
<name>A0ABD2PWV4_9PLAT</name>
<reference evidence="2 3" key="1">
    <citation type="submission" date="2024-11" db="EMBL/GenBank/DDBJ databases">
        <title>Adaptive evolution of stress response genes in parasites aligns with host niche diversity.</title>
        <authorList>
            <person name="Hahn C."/>
            <person name="Resl P."/>
        </authorList>
    </citation>
    <scope>NUCLEOTIDE SEQUENCE [LARGE SCALE GENOMIC DNA]</scope>
    <source>
        <strain evidence="2">EGGRZ-B1_66</strain>
        <tissue evidence="2">Body</tissue>
    </source>
</reference>
<sequence>MGWEVKTPDQKTFKNQFTPPAPMQPALLHPQPNGFYQNPQNQSLVQMQPVLHEQADFSHLVAMLNE</sequence>
<organism evidence="2 3">
    <name type="scientific">Cichlidogyrus casuarinus</name>
    <dbReference type="NCBI Taxonomy" id="1844966"/>
    <lineage>
        <taxon>Eukaryota</taxon>
        <taxon>Metazoa</taxon>
        <taxon>Spiralia</taxon>
        <taxon>Lophotrochozoa</taxon>
        <taxon>Platyhelminthes</taxon>
        <taxon>Monogenea</taxon>
        <taxon>Monopisthocotylea</taxon>
        <taxon>Dactylogyridea</taxon>
        <taxon>Ancyrocephalidae</taxon>
        <taxon>Cichlidogyrus</taxon>
    </lineage>
</organism>
<evidence type="ECO:0000313" key="3">
    <source>
        <dbReference type="Proteomes" id="UP001626550"/>
    </source>
</evidence>
<accession>A0ABD2PWV4</accession>
<gene>
    <name evidence="2" type="ORF">Ciccas_009851</name>
</gene>
<dbReference type="AlphaFoldDB" id="A0ABD2PWV4"/>
<protein>
    <submittedName>
        <fullName evidence="2">Uncharacterized protein</fullName>
    </submittedName>
</protein>
<proteinExistence type="predicted"/>
<dbReference type="Proteomes" id="UP001626550">
    <property type="component" value="Unassembled WGS sequence"/>
</dbReference>
<feature type="compositionally biased region" description="Basic and acidic residues" evidence="1">
    <location>
        <begin position="1"/>
        <end position="12"/>
    </location>
</feature>
<dbReference type="EMBL" id="JBJKFK010002140">
    <property type="protein sequence ID" value="KAL3311563.1"/>
    <property type="molecule type" value="Genomic_DNA"/>
</dbReference>
<comment type="caution">
    <text evidence="2">The sequence shown here is derived from an EMBL/GenBank/DDBJ whole genome shotgun (WGS) entry which is preliminary data.</text>
</comment>
<keyword evidence="3" id="KW-1185">Reference proteome</keyword>
<feature type="region of interest" description="Disordered" evidence="1">
    <location>
        <begin position="1"/>
        <end position="34"/>
    </location>
</feature>
<feature type="non-terminal residue" evidence="2">
    <location>
        <position position="66"/>
    </location>
</feature>